<evidence type="ECO:0000256" key="9">
    <source>
        <dbReference type="ARBA" id="ARBA00023002"/>
    </source>
</evidence>
<dbReference type="SUPFAM" id="SSF52343">
    <property type="entry name" value="Ferredoxin reductase-like, C-terminal NADP-linked domain"/>
    <property type="match status" value="1"/>
</dbReference>
<dbReference type="FunFam" id="1.20.990.10:FF:000007">
    <property type="entry name" value="Methionine synthase reductase"/>
    <property type="match status" value="1"/>
</dbReference>
<feature type="compositionally biased region" description="Basic and acidic residues" evidence="13">
    <location>
        <begin position="181"/>
        <end position="190"/>
    </location>
</feature>
<comment type="cofactor">
    <cofactor evidence="2">
        <name>FAD</name>
        <dbReference type="ChEBI" id="CHEBI:57692"/>
    </cofactor>
</comment>
<dbReference type="Gene3D" id="3.40.50.360">
    <property type="match status" value="1"/>
</dbReference>
<dbReference type="InterPro" id="IPR017938">
    <property type="entry name" value="Riboflavin_synthase-like_b-brl"/>
</dbReference>
<dbReference type="EC" id="1.16.1.8" evidence="11"/>
<feature type="domain" description="FAD-binding FR-type" evidence="15">
    <location>
        <begin position="288"/>
        <end position="537"/>
    </location>
</feature>
<dbReference type="InterPro" id="IPR001094">
    <property type="entry name" value="Flavdoxin-like"/>
</dbReference>
<feature type="compositionally biased region" description="Acidic residues" evidence="13">
    <location>
        <begin position="191"/>
        <end position="218"/>
    </location>
</feature>
<sequence>MSSRLTENDFLVVYGSQTGQSEAIANIIIDRSIQLGLSPRLHVLNESGRKFRIEEEPLVVIVCSSTGDGDLPDNAHLFLRGLAEHRKNPSFLGSTTFALLGLGDTNYTHFQGAPKQVERSLLELGAKKLIDRGEADEQVGLELGVEPWLDKLFNALIHWFELDISRTKRLFSVLSVSEMSKRSHGDSHSSEEEDEDIANETEEEDEEMSATDDEEVEDIPEKILKPAKVEWPESEACLIRGDQKIQEIDELQIPIPSQPYICSSVTHETFEDDGIEWQNGCKLFGAGSSIHKVRVVGTSELTYGTDGKPKREIQIDLGEQWESTNLHYMPGDAFYFIVANPREEVNFILKRVGLLTLADQKCHVVIDPKTEKKRAVVPAHVPPLSSLRYIFTYCLDIRRAPGRPLLRVFAENASDEKEKRRLLELCSSQGVDEFTKFIRQAGLSIADVFFAFPSAQPPVDRLIELLPRLMPRPYSVACSQKRWRRRVRFTYSMLNFPVGEGRAYPRHGLASDWLASLKVGDEIKIMLKAPSSFRFPPPLFSSLNVETLPLLMIGPGTGVAPFLSFLQEIATKFIQDGTKPKEKPERQLFFGCRNVELDYIYRDELEGFLREGFLTDLVVCESKPPSNYTSSRFSYVQDALKARGKEVADFVTRTTEDEMAPTFVFVCGDAKGMSKDVWAAFVEIIKEHTGKTEKEAENYMLDMKKKGRYIEDVWA</sequence>
<evidence type="ECO:0000256" key="3">
    <source>
        <dbReference type="ARBA" id="ARBA00022605"/>
    </source>
</evidence>
<dbReference type="InterPro" id="IPR017927">
    <property type="entry name" value="FAD-bd_FR_type"/>
</dbReference>
<gene>
    <name evidence="16" type="ORF">AB6A40_000909</name>
</gene>
<evidence type="ECO:0000256" key="12">
    <source>
        <dbReference type="ARBA" id="ARBA00040659"/>
    </source>
</evidence>
<dbReference type="InterPro" id="IPR001433">
    <property type="entry name" value="OxRdtase_FAD/NAD-bd"/>
</dbReference>
<feature type="region of interest" description="Disordered" evidence="13">
    <location>
        <begin position="181"/>
        <end position="225"/>
    </location>
</feature>
<evidence type="ECO:0000313" key="17">
    <source>
        <dbReference type="Proteomes" id="UP001608902"/>
    </source>
</evidence>
<proteinExistence type="predicted"/>
<dbReference type="Gene3D" id="1.20.990.10">
    <property type="entry name" value="NADPH-cytochrome p450 Reductase, Chain A, domain 3"/>
    <property type="match status" value="1"/>
</dbReference>
<dbReference type="Pfam" id="PF00667">
    <property type="entry name" value="FAD_binding_1"/>
    <property type="match status" value="1"/>
</dbReference>
<evidence type="ECO:0000256" key="8">
    <source>
        <dbReference type="ARBA" id="ARBA00022857"/>
    </source>
</evidence>
<dbReference type="InterPro" id="IPR001709">
    <property type="entry name" value="Flavoprot_Pyr_Nucl_cyt_Rdtase"/>
</dbReference>
<dbReference type="GO" id="GO:0030586">
    <property type="term" value="F:[methionine synthase] reductase (NADPH) activity"/>
    <property type="evidence" value="ECO:0007669"/>
    <property type="project" value="UniProtKB-EC"/>
</dbReference>
<comment type="caution">
    <text evidence="16">The sequence shown here is derived from an EMBL/GenBank/DDBJ whole genome shotgun (WGS) entry which is preliminary data.</text>
</comment>
<dbReference type="GO" id="GO:0009086">
    <property type="term" value="P:methionine biosynthetic process"/>
    <property type="evidence" value="ECO:0007669"/>
    <property type="project" value="UniProtKB-KW"/>
</dbReference>
<dbReference type="InterPro" id="IPR003097">
    <property type="entry name" value="CysJ-like_FAD-binding"/>
</dbReference>
<dbReference type="Pfam" id="PF00175">
    <property type="entry name" value="NAD_binding_1"/>
    <property type="match status" value="1"/>
</dbReference>
<keyword evidence="5" id="KW-0288">FMN</keyword>
<evidence type="ECO:0000256" key="13">
    <source>
        <dbReference type="SAM" id="MobiDB-lite"/>
    </source>
</evidence>
<keyword evidence="4" id="KW-0285">Flavoprotein</keyword>
<evidence type="ECO:0000256" key="5">
    <source>
        <dbReference type="ARBA" id="ARBA00022643"/>
    </source>
</evidence>
<feature type="domain" description="Flavodoxin-like" evidence="14">
    <location>
        <begin position="10"/>
        <end position="153"/>
    </location>
</feature>
<reference evidence="16 17" key="1">
    <citation type="submission" date="2024-08" db="EMBL/GenBank/DDBJ databases">
        <title>Gnathostoma spinigerum genome.</title>
        <authorList>
            <person name="Gonzalez-Bertolin B."/>
            <person name="Monzon S."/>
            <person name="Zaballos A."/>
            <person name="Jimenez P."/>
            <person name="Dekumyoy P."/>
            <person name="Varona S."/>
            <person name="Cuesta I."/>
            <person name="Sumanam S."/>
            <person name="Adisakwattana P."/>
            <person name="Gasser R.B."/>
            <person name="Hernandez-Gonzalez A."/>
            <person name="Young N.D."/>
            <person name="Perteguer M.J."/>
        </authorList>
    </citation>
    <scope>NUCLEOTIDE SEQUENCE [LARGE SCALE GENOMIC DNA]</scope>
    <source>
        <strain evidence="16">AL3</strain>
        <tissue evidence="16">Liver</tissue>
    </source>
</reference>
<dbReference type="PANTHER" id="PTHR19384">
    <property type="entry name" value="NITRIC OXIDE SYNTHASE-RELATED"/>
    <property type="match status" value="1"/>
</dbReference>
<dbReference type="PROSITE" id="PS50902">
    <property type="entry name" value="FLAVODOXIN_LIKE"/>
    <property type="match status" value="1"/>
</dbReference>
<dbReference type="Pfam" id="PF00258">
    <property type="entry name" value="Flavodoxin_1"/>
    <property type="match status" value="1"/>
</dbReference>
<protein>
    <recommendedName>
        <fullName evidence="12">Methionine synthase reductase</fullName>
        <ecNumber evidence="11">1.16.1.8</ecNumber>
    </recommendedName>
</protein>
<dbReference type="InterPro" id="IPR008254">
    <property type="entry name" value="Flavodoxin/NO_synth"/>
</dbReference>
<comment type="cofactor">
    <cofactor evidence="1">
        <name>FMN</name>
        <dbReference type="ChEBI" id="CHEBI:58210"/>
    </cofactor>
</comment>
<dbReference type="Proteomes" id="UP001608902">
    <property type="component" value="Unassembled WGS sequence"/>
</dbReference>
<accession>A0ABD6E409</accession>
<dbReference type="PRINTS" id="PR00371">
    <property type="entry name" value="FPNCR"/>
</dbReference>
<evidence type="ECO:0000256" key="2">
    <source>
        <dbReference type="ARBA" id="ARBA00001974"/>
    </source>
</evidence>
<dbReference type="PANTHER" id="PTHR19384:SF84">
    <property type="entry name" value="METHIONINE SYNTHASE REDUCTASE"/>
    <property type="match status" value="1"/>
</dbReference>
<evidence type="ECO:0000256" key="7">
    <source>
        <dbReference type="ARBA" id="ARBA00022827"/>
    </source>
</evidence>
<name>A0ABD6E409_9BILA</name>
<evidence type="ECO:0000313" key="16">
    <source>
        <dbReference type="EMBL" id="MFH4974200.1"/>
    </source>
</evidence>
<keyword evidence="6" id="KW-0949">S-adenosyl-L-methionine</keyword>
<dbReference type="FunFam" id="3.40.50.360:FF:000059">
    <property type="entry name" value="5-methyltetrahydrofolate-homocysteine methyltransferase reductase"/>
    <property type="match status" value="1"/>
</dbReference>
<keyword evidence="3" id="KW-0028">Amino-acid biosynthesis</keyword>
<keyword evidence="17" id="KW-1185">Reference proteome</keyword>
<dbReference type="AlphaFoldDB" id="A0ABD6E409"/>
<dbReference type="InterPro" id="IPR029039">
    <property type="entry name" value="Flavoprotein-like_sf"/>
</dbReference>
<keyword evidence="9" id="KW-0560">Oxidoreductase</keyword>
<evidence type="ECO:0000256" key="4">
    <source>
        <dbReference type="ARBA" id="ARBA00022630"/>
    </source>
</evidence>
<dbReference type="Gene3D" id="2.40.30.10">
    <property type="entry name" value="Translation factors"/>
    <property type="match status" value="1"/>
</dbReference>
<dbReference type="PROSITE" id="PS51384">
    <property type="entry name" value="FAD_FR"/>
    <property type="match status" value="1"/>
</dbReference>
<evidence type="ECO:0000256" key="6">
    <source>
        <dbReference type="ARBA" id="ARBA00022691"/>
    </source>
</evidence>
<evidence type="ECO:0000259" key="14">
    <source>
        <dbReference type="PROSITE" id="PS50902"/>
    </source>
</evidence>
<organism evidence="16 17">
    <name type="scientific">Gnathostoma spinigerum</name>
    <dbReference type="NCBI Taxonomy" id="75299"/>
    <lineage>
        <taxon>Eukaryota</taxon>
        <taxon>Metazoa</taxon>
        <taxon>Ecdysozoa</taxon>
        <taxon>Nematoda</taxon>
        <taxon>Chromadorea</taxon>
        <taxon>Rhabditida</taxon>
        <taxon>Spirurina</taxon>
        <taxon>Gnathostomatomorpha</taxon>
        <taxon>Gnathostomatoidea</taxon>
        <taxon>Gnathostomatidae</taxon>
        <taxon>Gnathostoma</taxon>
    </lineage>
</organism>
<dbReference type="InterPro" id="IPR039261">
    <property type="entry name" value="FNR_nucleotide-bd"/>
</dbReference>
<dbReference type="InterPro" id="IPR023173">
    <property type="entry name" value="NADPH_Cyt_P450_Rdtase_alpha"/>
</dbReference>
<evidence type="ECO:0000256" key="10">
    <source>
        <dbReference type="ARBA" id="ARBA00023167"/>
    </source>
</evidence>
<dbReference type="CDD" id="cd06203">
    <property type="entry name" value="methionine_synthase_red"/>
    <property type="match status" value="1"/>
</dbReference>
<keyword evidence="7" id="KW-0274">FAD</keyword>
<keyword evidence="10" id="KW-0486">Methionine biosynthesis</keyword>
<keyword evidence="8" id="KW-0521">NADP</keyword>
<evidence type="ECO:0000259" key="15">
    <source>
        <dbReference type="PROSITE" id="PS51384"/>
    </source>
</evidence>
<evidence type="ECO:0000256" key="11">
    <source>
        <dbReference type="ARBA" id="ARBA00039088"/>
    </source>
</evidence>
<dbReference type="Gene3D" id="3.40.50.80">
    <property type="entry name" value="Nucleotide-binding domain of ferredoxin-NADP reductase (FNR) module"/>
    <property type="match status" value="1"/>
</dbReference>
<dbReference type="EMBL" id="JBGFUD010000293">
    <property type="protein sequence ID" value="MFH4974200.1"/>
    <property type="molecule type" value="Genomic_DNA"/>
</dbReference>
<dbReference type="SUPFAM" id="SSF63380">
    <property type="entry name" value="Riboflavin synthase domain-like"/>
    <property type="match status" value="1"/>
</dbReference>
<dbReference type="PRINTS" id="PR00369">
    <property type="entry name" value="FLAVODOXIN"/>
</dbReference>
<evidence type="ECO:0000256" key="1">
    <source>
        <dbReference type="ARBA" id="ARBA00001917"/>
    </source>
</evidence>
<dbReference type="SUPFAM" id="SSF52218">
    <property type="entry name" value="Flavoproteins"/>
    <property type="match status" value="1"/>
</dbReference>